<feature type="region of interest" description="Disordered" evidence="1">
    <location>
        <begin position="176"/>
        <end position="208"/>
    </location>
</feature>
<dbReference type="GeneID" id="17358965"/>
<organism evidence="4">
    <name type="scientific">Chlorella variabilis</name>
    <name type="common">Green alga</name>
    <dbReference type="NCBI Taxonomy" id="554065"/>
    <lineage>
        <taxon>Eukaryota</taxon>
        <taxon>Viridiplantae</taxon>
        <taxon>Chlorophyta</taxon>
        <taxon>core chlorophytes</taxon>
        <taxon>Trebouxiophyceae</taxon>
        <taxon>Chlorellales</taxon>
        <taxon>Chlorellaceae</taxon>
        <taxon>Chlorella clade</taxon>
        <taxon>Chlorella</taxon>
    </lineage>
</organism>
<feature type="domain" description="DUF4485" evidence="2">
    <location>
        <begin position="35"/>
        <end position="115"/>
    </location>
</feature>
<protein>
    <recommendedName>
        <fullName evidence="2">DUF4485 domain-containing protein</fullName>
    </recommendedName>
</protein>
<dbReference type="OrthoDB" id="78101at2759"/>
<sequence>MAATLPAKPVALRDAAQQAVYSQAFKDVAAHVEADDAFGKVKGAVESHLGLLQKQAQVRVRNWLKKLSEETANVVWKKNRNAYARLLLEQLRRGMLAEPFSAAPPDGPLPTLPKHLAYAFKPARAGSPAAVTGTSNVAAAAAAAAQHSPAHEQQQLSASEQLDQYLGRADFRRAQHAEEQAALASPPGVGGKTGRGGAGSEPQYLPGTRMRLRGAEGRRVDRHQLSDVGWQPSKLELQAQLGASRERQSELEWRLQQMEGLLHQHSALLHKGQQAAPLGSLLDAMEAGERVSPPRQRAGKKELEELIDRYEARRRRWQSPQKSRAPAPVVAPSDEAEILEQLGNFQRQTESIRLALGGEDGPSHLPSSSVAANTSASEWGLPVGTPARQQATGLRGGGYTPRALGGGRAGGQQQQPSLALFDGLPPSPAALAASRWHSNRHVEHAGHYEHSSQPLQQEQAKQAARTQPAGAAAGTLTGTTAEQRQQQRPRSPIGPDIRHTKKSAAAAAERACTSASASLQRLKASRPWAAAADTPSSAPARQPFVAAEQRQQERGQAAAAAQQQRPHGPSEAQPPPLDERREAQQEAQQQQHADSTADPQDNVALQQPVWLAPPLPPDSNAALVAEVRQLRSKLLASLQKHAPELAGGGGTPGISSSRFGGSGSLSAAATKLQQRWQEEGDSEADAWRLPAVPAASPPASASHSRVGLDRPLSSPWAAPPATVACSSSKYRLTDFGSSGRLSISGGDLSPALPLRSGVGTPASLGSGLGSLAQPTSLDVGGSLAPAGGFSLESFEQQTEALRRQLAGV</sequence>
<feature type="compositionally biased region" description="Gly residues" evidence="1">
    <location>
        <begin position="188"/>
        <end position="199"/>
    </location>
</feature>
<dbReference type="PANTHER" id="PTHR18871">
    <property type="entry name" value="CENTROSOMAL PROTEIN OF 112 KDA"/>
    <property type="match status" value="1"/>
</dbReference>
<feature type="compositionally biased region" description="Low complexity" evidence="1">
    <location>
        <begin position="460"/>
        <end position="481"/>
    </location>
</feature>
<evidence type="ECO:0000313" key="4">
    <source>
        <dbReference type="Proteomes" id="UP000008141"/>
    </source>
</evidence>
<dbReference type="AlphaFoldDB" id="E1Z478"/>
<evidence type="ECO:0000313" key="3">
    <source>
        <dbReference type="EMBL" id="EFN59304.1"/>
    </source>
</evidence>
<dbReference type="Pfam" id="PF14846">
    <property type="entry name" value="DUF4485"/>
    <property type="match status" value="1"/>
</dbReference>
<reference evidence="3 4" key="1">
    <citation type="journal article" date="2010" name="Plant Cell">
        <title>The Chlorella variabilis NC64A genome reveals adaptation to photosymbiosis, coevolution with viruses, and cryptic sex.</title>
        <authorList>
            <person name="Blanc G."/>
            <person name="Duncan G."/>
            <person name="Agarkova I."/>
            <person name="Borodovsky M."/>
            <person name="Gurnon J."/>
            <person name="Kuo A."/>
            <person name="Lindquist E."/>
            <person name="Lucas S."/>
            <person name="Pangilinan J."/>
            <person name="Polle J."/>
            <person name="Salamov A."/>
            <person name="Terry A."/>
            <person name="Yamada T."/>
            <person name="Dunigan D.D."/>
            <person name="Grigoriev I.V."/>
            <person name="Claverie J.M."/>
            <person name="Van Etten J.L."/>
        </authorList>
    </citation>
    <scope>NUCLEOTIDE SEQUENCE [LARGE SCALE GENOMIC DNA]</scope>
    <source>
        <strain evidence="3 4">NC64A</strain>
    </source>
</reference>
<feature type="compositionally biased region" description="Polar residues" evidence="1">
    <location>
        <begin position="592"/>
        <end position="605"/>
    </location>
</feature>
<gene>
    <name evidence="3" type="ORF">CHLNCDRAFT_137663</name>
</gene>
<feature type="compositionally biased region" description="Low complexity" evidence="1">
    <location>
        <begin position="503"/>
        <end position="512"/>
    </location>
</feature>
<feature type="region of interest" description="Disordered" evidence="1">
    <location>
        <begin position="446"/>
        <end position="512"/>
    </location>
</feature>
<dbReference type="InterPro" id="IPR027831">
    <property type="entry name" value="DUF4485"/>
</dbReference>
<evidence type="ECO:0000259" key="2">
    <source>
        <dbReference type="Pfam" id="PF14846"/>
    </source>
</evidence>
<dbReference type="PANTHER" id="PTHR18871:SF2">
    <property type="entry name" value="CENTROSOMAL PROTEIN OF 112 KDA"/>
    <property type="match status" value="1"/>
</dbReference>
<feature type="region of interest" description="Disordered" evidence="1">
    <location>
        <begin position="643"/>
        <end position="662"/>
    </location>
</feature>
<dbReference type="InParanoid" id="E1Z478"/>
<feature type="region of interest" description="Disordered" evidence="1">
    <location>
        <begin position="693"/>
        <end position="713"/>
    </location>
</feature>
<accession>E1Z478</accession>
<dbReference type="eggNOG" id="ENOG502S9MK">
    <property type="taxonomic scope" value="Eukaryota"/>
</dbReference>
<evidence type="ECO:0000256" key="1">
    <source>
        <dbReference type="SAM" id="MobiDB-lite"/>
    </source>
</evidence>
<feature type="region of interest" description="Disordered" evidence="1">
    <location>
        <begin position="526"/>
        <end position="619"/>
    </location>
</feature>
<feature type="compositionally biased region" description="Low complexity" evidence="1">
    <location>
        <begin position="529"/>
        <end position="565"/>
    </location>
</feature>
<dbReference type="EMBL" id="GL433836">
    <property type="protein sequence ID" value="EFN59304.1"/>
    <property type="molecule type" value="Genomic_DNA"/>
</dbReference>
<feature type="compositionally biased region" description="Low complexity" evidence="1">
    <location>
        <begin position="693"/>
        <end position="704"/>
    </location>
</feature>
<feature type="compositionally biased region" description="Polar residues" evidence="1">
    <location>
        <begin position="365"/>
        <end position="377"/>
    </location>
</feature>
<proteinExistence type="predicted"/>
<keyword evidence="4" id="KW-1185">Reference proteome</keyword>
<feature type="region of interest" description="Disordered" evidence="1">
    <location>
        <begin position="356"/>
        <end position="426"/>
    </location>
</feature>
<name>E1Z478_CHLVA</name>
<dbReference type="Proteomes" id="UP000008141">
    <property type="component" value="Unassembled WGS sequence"/>
</dbReference>
<feature type="compositionally biased region" description="Gly residues" evidence="1">
    <location>
        <begin position="394"/>
        <end position="410"/>
    </location>
</feature>
<dbReference type="InterPro" id="IPR055310">
    <property type="entry name" value="CEP112"/>
</dbReference>
<dbReference type="RefSeq" id="XP_005851406.1">
    <property type="nucleotide sequence ID" value="XM_005851344.1"/>
</dbReference>
<dbReference type="KEGG" id="cvr:CHLNCDRAFT_137663"/>